<proteinExistence type="predicted"/>
<dbReference type="AlphaFoldDB" id="A0A1D1W0R6"/>
<evidence type="ECO:0000313" key="2">
    <source>
        <dbReference type="Proteomes" id="UP000186922"/>
    </source>
</evidence>
<accession>A0A1D1W0R6</accession>
<dbReference type="Proteomes" id="UP000186922">
    <property type="component" value="Unassembled WGS sequence"/>
</dbReference>
<comment type="caution">
    <text evidence="1">The sequence shown here is derived from an EMBL/GenBank/DDBJ whole genome shotgun (WGS) entry which is preliminary data.</text>
</comment>
<dbReference type="EMBL" id="BDGG01000013">
    <property type="protein sequence ID" value="GAV06243.1"/>
    <property type="molecule type" value="Genomic_DNA"/>
</dbReference>
<keyword evidence="2" id="KW-1185">Reference proteome</keyword>
<protein>
    <submittedName>
        <fullName evidence="1">Uncharacterized protein</fullName>
    </submittedName>
</protein>
<name>A0A1D1W0R6_RAMVA</name>
<evidence type="ECO:0000313" key="1">
    <source>
        <dbReference type="EMBL" id="GAV06243.1"/>
    </source>
</evidence>
<reference evidence="1 2" key="1">
    <citation type="journal article" date="2016" name="Nat. Commun.">
        <title>Extremotolerant tardigrade genome and improved radiotolerance of human cultured cells by tardigrade-unique protein.</title>
        <authorList>
            <person name="Hashimoto T."/>
            <person name="Horikawa D.D."/>
            <person name="Saito Y."/>
            <person name="Kuwahara H."/>
            <person name="Kozuka-Hata H."/>
            <person name="Shin-I T."/>
            <person name="Minakuchi Y."/>
            <person name="Ohishi K."/>
            <person name="Motoyama A."/>
            <person name="Aizu T."/>
            <person name="Enomoto A."/>
            <person name="Kondo K."/>
            <person name="Tanaka S."/>
            <person name="Hara Y."/>
            <person name="Koshikawa S."/>
            <person name="Sagara H."/>
            <person name="Miura T."/>
            <person name="Yokobori S."/>
            <person name="Miyagawa K."/>
            <person name="Suzuki Y."/>
            <person name="Kubo T."/>
            <person name="Oyama M."/>
            <person name="Kohara Y."/>
            <person name="Fujiyama A."/>
            <person name="Arakawa K."/>
            <person name="Katayama T."/>
            <person name="Toyoda A."/>
            <person name="Kunieda T."/>
        </authorList>
    </citation>
    <scope>NUCLEOTIDE SEQUENCE [LARGE SCALE GENOMIC DNA]</scope>
    <source>
        <strain evidence="1 2">YOKOZUNA-1</strain>
    </source>
</reference>
<gene>
    <name evidence="1" type="primary">RvY_16264-1</name>
    <name evidence="1" type="synonym">RvY_16264.1</name>
    <name evidence="1" type="ORF">RvY_16264</name>
</gene>
<sequence>MIPDFGRHCLPPTLMTRTGSVSNPRFSSKSSLPGQAFHLFCLDHMVSPAVRCPISQVSHSETLCRLVYCVCYTSCLRSQSRDEQLWDLSRKSGPAEVAVLRTSSFERPARLSAGTTTRAAVPLPVSTVVPTNVPIVDTFTPSLNVPSIKTTSKPKTPLLSDRLEHFLKDHPDPSFAHQFGHGLSTGFTIGSTGLEFTLRAINASTTKENTEMAKRFIAKEFIHFV</sequence>
<organism evidence="1 2">
    <name type="scientific">Ramazzottius varieornatus</name>
    <name type="common">Water bear</name>
    <name type="synonym">Tardigrade</name>
    <dbReference type="NCBI Taxonomy" id="947166"/>
    <lineage>
        <taxon>Eukaryota</taxon>
        <taxon>Metazoa</taxon>
        <taxon>Ecdysozoa</taxon>
        <taxon>Tardigrada</taxon>
        <taxon>Eutardigrada</taxon>
        <taxon>Parachela</taxon>
        <taxon>Hypsibioidea</taxon>
        <taxon>Ramazzottiidae</taxon>
        <taxon>Ramazzottius</taxon>
    </lineage>
</organism>